<evidence type="ECO:0008006" key="6">
    <source>
        <dbReference type="Google" id="ProtNLM"/>
    </source>
</evidence>
<accession>A0A840VE96</accession>
<dbReference type="Pfam" id="PF07510">
    <property type="entry name" value="GmrSD_C"/>
    <property type="match status" value="1"/>
</dbReference>
<name>A0A840VE96_9BACT</name>
<protein>
    <recommendedName>
        <fullName evidence="6">DUF262 domain-containing protein</fullName>
    </recommendedName>
</protein>
<dbReference type="Proteomes" id="UP000557717">
    <property type="component" value="Unassembled WGS sequence"/>
</dbReference>
<dbReference type="RefSeq" id="WP_184022251.1">
    <property type="nucleotide sequence ID" value="NZ_JACHFD010000037.1"/>
</dbReference>
<feature type="compositionally biased region" description="Polar residues" evidence="1">
    <location>
        <begin position="1"/>
        <end position="10"/>
    </location>
</feature>
<feature type="domain" description="GmrSD restriction endonucleases N-terminal" evidence="2">
    <location>
        <begin position="60"/>
        <end position="266"/>
    </location>
</feature>
<sequence>MHGTCVQGSATCAEPPDTESTASSGRQVGKEEFEIQARSCTLLTNTASPSDVLFRPGTCYRIPIFQRPYSWGEPEVRRLVNDLLAAYFGRNGRVRREPMFIGTIQLMTAVDPKVPGFSTRHDIIDGQQRITTMILVLRVLESMAPGSGVWTALDYRRRLMTTVSGTIQQAYLEEALEEADAAVPESSELNAYRRNLQLITELLREDEQFGDAPGDALGFADYLVSRVYFVIIETRAQLSKTLQIFDAINTSGMDLNGGDVFKIRYFEFLRERKGEPEEVFDKVCALYERIDQGNRDRKRVAVDMENVLSLAQQIVITDYGLSVETRNLAGTTFFERLFDVVLGIQGWEDFQKDKCEFVELPLAFIEELIDVCFEWEDTLPKLGPEAHAMAYFIWWSRYGRYHYLIRYFLHRFRSRAVVPEARLEELEQFIIGLSKLLLINSLRFQRITKDGRQKMREVMELMSRTNGSVEPESVINHLARERAVLADETRECLLGEPFAWIAKAKNIVCRLDAMLAELTAGTESGRLVELLFDERIDIEHIESFNHQDLTERAQMQAEWGDELNQLGNLIVLEYDLNRSISNDDYATVKRPRYLADSKFRTVQNFAGANEVWGRELASIRRRALTDRLGAYLCGAPDSGGLASVSPGTSESQTPAIQPA</sequence>
<evidence type="ECO:0000256" key="1">
    <source>
        <dbReference type="SAM" id="MobiDB-lite"/>
    </source>
</evidence>
<dbReference type="EMBL" id="JACHFD010000037">
    <property type="protein sequence ID" value="MBB5353824.1"/>
    <property type="molecule type" value="Genomic_DNA"/>
</dbReference>
<proteinExistence type="predicted"/>
<evidence type="ECO:0000259" key="3">
    <source>
        <dbReference type="Pfam" id="PF07510"/>
    </source>
</evidence>
<dbReference type="PANTHER" id="PTHR35149:SF1">
    <property type="entry name" value="DUF5655 DOMAIN-CONTAINING PROTEIN"/>
    <property type="match status" value="1"/>
</dbReference>
<feature type="region of interest" description="Disordered" evidence="1">
    <location>
        <begin position="1"/>
        <end position="30"/>
    </location>
</feature>
<dbReference type="InterPro" id="IPR004919">
    <property type="entry name" value="GmrSD_N"/>
</dbReference>
<feature type="domain" description="GmrSD restriction endonucleases C-terminal" evidence="3">
    <location>
        <begin position="506"/>
        <end position="625"/>
    </location>
</feature>
<dbReference type="AlphaFoldDB" id="A0A840VE96"/>
<evidence type="ECO:0000313" key="5">
    <source>
        <dbReference type="Proteomes" id="UP000557717"/>
    </source>
</evidence>
<gene>
    <name evidence="4" type="ORF">HNR46_004088</name>
</gene>
<keyword evidence="5" id="KW-1185">Reference proteome</keyword>
<dbReference type="Pfam" id="PF03235">
    <property type="entry name" value="GmrSD_N"/>
    <property type="match status" value="1"/>
</dbReference>
<comment type="caution">
    <text evidence="4">The sequence shown here is derived from an EMBL/GenBank/DDBJ whole genome shotgun (WGS) entry which is preliminary data.</text>
</comment>
<dbReference type="InterPro" id="IPR011089">
    <property type="entry name" value="GmrSD_C"/>
</dbReference>
<evidence type="ECO:0000313" key="4">
    <source>
        <dbReference type="EMBL" id="MBB5353824.1"/>
    </source>
</evidence>
<organism evidence="4 5">
    <name type="scientific">Haloferula luteola</name>
    <dbReference type="NCBI Taxonomy" id="595692"/>
    <lineage>
        <taxon>Bacteria</taxon>
        <taxon>Pseudomonadati</taxon>
        <taxon>Verrucomicrobiota</taxon>
        <taxon>Verrucomicrobiia</taxon>
        <taxon>Verrucomicrobiales</taxon>
        <taxon>Verrucomicrobiaceae</taxon>
        <taxon>Haloferula</taxon>
    </lineage>
</organism>
<reference evidence="4 5" key="1">
    <citation type="submission" date="2020-08" db="EMBL/GenBank/DDBJ databases">
        <title>Genomic Encyclopedia of Type Strains, Phase IV (KMG-IV): sequencing the most valuable type-strain genomes for metagenomic binning, comparative biology and taxonomic classification.</title>
        <authorList>
            <person name="Goeker M."/>
        </authorList>
    </citation>
    <scope>NUCLEOTIDE SEQUENCE [LARGE SCALE GENOMIC DNA]</scope>
    <source>
        <strain evidence="4 5">YC6886</strain>
    </source>
</reference>
<evidence type="ECO:0000259" key="2">
    <source>
        <dbReference type="Pfam" id="PF03235"/>
    </source>
</evidence>
<dbReference type="PANTHER" id="PTHR35149">
    <property type="entry name" value="SLL5132 PROTEIN"/>
    <property type="match status" value="1"/>
</dbReference>